<feature type="domain" description="BACON" evidence="1">
    <location>
        <begin position="148"/>
        <end position="204"/>
    </location>
</feature>
<dbReference type="Gene3D" id="3.80.10.10">
    <property type="entry name" value="Ribonuclease Inhibitor"/>
    <property type="match status" value="1"/>
</dbReference>
<evidence type="ECO:0000259" key="1">
    <source>
        <dbReference type="Pfam" id="PF13004"/>
    </source>
</evidence>
<reference evidence="2" key="1">
    <citation type="journal article" date="2019" name="Nat. Med.">
        <title>A library of human gut bacterial isolates paired with longitudinal multiomics data enables mechanistic microbiome research.</title>
        <authorList>
            <person name="Poyet M."/>
            <person name="Groussin M."/>
            <person name="Gibbons S.M."/>
            <person name="Avila-Pacheco J."/>
            <person name="Jiang X."/>
            <person name="Kearney S.M."/>
            <person name="Perrotta A.R."/>
            <person name="Berdy B."/>
            <person name="Zhao S."/>
            <person name="Lieberman T.D."/>
            <person name="Swanson P.K."/>
            <person name="Smith M."/>
            <person name="Roesemann S."/>
            <person name="Alexander J.E."/>
            <person name="Rich S.A."/>
            <person name="Livny J."/>
            <person name="Vlamakis H."/>
            <person name="Clish C."/>
            <person name="Bullock K."/>
            <person name="Deik A."/>
            <person name="Scott J."/>
            <person name="Pierce K.A."/>
            <person name="Xavier R.J."/>
            <person name="Alm E.J."/>
        </authorList>
    </citation>
    <scope>NUCLEOTIDE SEQUENCE</scope>
    <source>
        <strain evidence="2">BIOML-A4</strain>
    </source>
</reference>
<name>A0A6G1ZHZ8_9BACT</name>
<gene>
    <name evidence="2" type="ORF">GKE01_19110</name>
</gene>
<dbReference type="EMBL" id="WKLP01000031">
    <property type="protein sequence ID" value="MRY13557.1"/>
    <property type="molecule type" value="Genomic_DNA"/>
</dbReference>
<dbReference type="InterPro" id="IPR032675">
    <property type="entry name" value="LRR_dom_sf"/>
</dbReference>
<feature type="domain" description="BACON" evidence="1">
    <location>
        <begin position="676"/>
        <end position="731"/>
    </location>
</feature>
<dbReference type="Gene3D" id="2.60.40.10">
    <property type="entry name" value="Immunoglobulins"/>
    <property type="match status" value="7"/>
</dbReference>
<dbReference type="CDD" id="cd14948">
    <property type="entry name" value="BACON"/>
    <property type="match status" value="7"/>
</dbReference>
<dbReference type="InterPro" id="IPR013783">
    <property type="entry name" value="Ig-like_fold"/>
</dbReference>
<dbReference type="PROSITE" id="PS51257">
    <property type="entry name" value="PROKAR_LIPOPROTEIN"/>
    <property type="match status" value="1"/>
</dbReference>
<feature type="domain" description="BACON" evidence="1">
    <location>
        <begin position="322"/>
        <end position="377"/>
    </location>
</feature>
<organism evidence="2">
    <name type="scientific">Parabacteroides goldsteinii</name>
    <dbReference type="NCBI Taxonomy" id="328812"/>
    <lineage>
        <taxon>Bacteria</taxon>
        <taxon>Pseudomonadati</taxon>
        <taxon>Bacteroidota</taxon>
        <taxon>Bacteroidia</taxon>
        <taxon>Bacteroidales</taxon>
        <taxon>Tannerellaceae</taxon>
        <taxon>Parabacteroides</taxon>
    </lineage>
</organism>
<dbReference type="InterPro" id="IPR024361">
    <property type="entry name" value="BACON"/>
</dbReference>
<feature type="domain" description="BACON" evidence="1">
    <location>
        <begin position="408"/>
        <end position="465"/>
    </location>
</feature>
<proteinExistence type="predicted"/>
<feature type="domain" description="BACON" evidence="1">
    <location>
        <begin position="235"/>
        <end position="290"/>
    </location>
</feature>
<feature type="domain" description="BACON" evidence="1">
    <location>
        <begin position="498"/>
        <end position="555"/>
    </location>
</feature>
<protein>
    <recommendedName>
        <fullName evidence="1">BACON domain-containing protein</fullName>
    </recommendedName>
</protein>
<dbReference type="SUPFAM" id="SSF52058">
    <property type="entry name" value="L domain-like"/>
    <property type="match status" value="1"/>
</dbReference>
<feature type="domain" description="BACON" evidence="1">
    <location>
        <begin position="589"/>
        <end position="644"/>
    </location>
</feature>
<comment type="caution">
    <text evidence="2">The sequence shown here is derived from an EMBL/GenBank/DDBJ whole genome shotgun (WGS) entry which is preliminary data.</text>
</comment>
<dbReference type="AlphaFoldDB" id="A0A6G1ZHZ8"/>
<dbReference type="Pfam" id="PF13004">
    <property type="entry name" value="BACON"/>
    <property type="match status" value="7"/>
</dbReference>
<sequence length="934" mass="102442">MKQILYIFSVLFLLGCEKELQPVQIAVSTGDATNITTNSASIQVSMDKNDLINEIGVFCSTDSLFNSNTVNKSSIQTITGTHFNFQLSNLSDGTKYFYKAYASGKSNSIYGITKSFTTEQLQLSTSINNIEAGDLENTYSVKINSNTDWHASSNQNWCEVSPNTGTTNSTINILLKANTTTSARQAIVTVTAGNKEQKITINQKGCHENLAVSSNYFSVSPENKSYNFVIYTNMSWEASSDQSWCVLSSSSGNGENTLSFNVSENTTGLERKAVVKVKSGSLTQEITIIQQSKSATLSVSTNIFSVNADRNTYNFSITSNLDWTITSDQSWCTPSIAAGSNNQTVSFVVSENTSAQERTAMISVKAGTLLQQITVTQTGTNQTLAVSRNSFLFGSEKGHGEFTISSNTNWNISSDKSWCSVATTSGSNNKTVSFLITENTSTQRRSAIITVETSSSSIQIVVTQEGKIEVLPNLSVSPESISVTADEQTSSFSIASNTNWTISSNQTWCTPSVTSGSGDKTITCSIDENTQSQTRTATITIRIDNLFKTITVTQEGMTGMPQELKVSSNSLSASANEQTVNFDILSNMDWTISSDQTWCIPSVTSGSGDKEIKLSLKENKSAKERIAIVSVKAGNLFQQVTLKQIGADAYLSVSTESLSAIAHGQSLDFLIWSNSDWNISSNQLWYKLSATTGEYNKNISVDFSENSSSEMRTDVITINSGSLSKRIVLTQIGNNISIIDIPDNNFKSYLVKEFDIDNDNEISNYEASLIKSISCENRNIKSIKGIESCVNLTFLCCENNSIENIDITKNESLKILRCGNNNIKEIDTSNNINILTLNCGNNPLVRLDLINNPNLDFLSFTDTDIKSIDLSKNPLLTWLTCSNNRNLEELDLSNNIKIETLICWNVPKLKNIYFTKGHIVRSTYIDNSINIIYK</sequence>
<dbReference type="RefSeq" id="WP_010800107.1">
    <property type="nucleotide sequence ID" value="NZ_CAJSYT010000021.1"/>
</dbReference>
<accession>A0A6G1ZHZ8</accession>
<evidence type="ECO:0000313" key="2">
    <source>
        <dbReference type="EMBL" id="MRY13557.1"/>
    </source>
</evidence>